<accession>A0A1G4X9Z3</accession>
<dbReference type="AlphaFoldDB" id="A0A1G4X9Z3"/>
<evidence type="ECO:0000313" key="5">
    <source>
        <dbReference type="EMBL" id="SCX38049.1"/>
    </source>
</evidence>
<protein>
    <submittedName>
        <fullName evidence="5">Uncharacterized protein, contains Zn-finger domain of CHY type</fullName>
    </submittedName>
</protein>
<dbReference type="EMBL" id="FMUH01000001">
    <property type="protein sequence ID" value="SCX38049.1"/>
    <property type="molecule type" value="Genomic_DNA"/>
</dbReference>
<evidence type="ECO:0000256" key="2">
    <source>
        <dbReference type="ARBA" id="ARBA00022771"/>
    </source>
</evidence>
<dbReference type="GO" id="GO:0008270">
    <property type="term" value="F:zinc ion binding"/>
    <property type="evidence" value="ECO:0007669"/>
    <property type="project" value="UniProtKB-KW"/>
</dbReference>
<dbReference type="InterPro" id="IPR037274">
    <property type="entry name" value="Znf_CHY_sf"/>
</dbReference>
<proteinExistence type="predicted"/>
<dbReference type="InterPro" id="IPR016694">
    <property type="entry name" value="UCP017292"/>
</dbReference>
<dbReference type="PROSITE" id="PS51266">
    <property type="entry name" value="ZF_CHY"/>
    <property type="match status" value="1"/>
</dbReference>
<dbReference type="SUPFAM" id="SSF161219">
    <property type="entry name" value="CHY zinc finger-like"/>
    <property type="match status" value="1"/>
</dbReference>
<evidence type="ECO:0000313" key="6">
    <source>
        <dbReference type="Proteomes" id="UP000198981"/>
    </source>
</evidence>
<dbReference type="InterPro" id="IPR008913">
    <property type="entry name" value="Znf_CHY"/>
</dbReference>
<dbReference type="STRING" id="1960309.SAMN03159343_0279"/>
<dbReference type="PIRSF" id="PIRSF017292">
    <property type="entry name" value="UCP017292_Znf_CHY"/>
    <property type="match status" value="1"/>
</dbReference>
<keyword evidence="2" id="KW-0863">Zinc-finger</keyword>
<gene>
    <name evidence="5" type="ORF">SAMN03159343_0279</name>
</gene>
<name>A0A1G4X9Z3_9ACTN</name>
<reference evidence="6" key="1">
    <citation type="submission" date="2016-10" db="EMBL/GenBank/DDBJ databases">
        <authorList>
            <person name="Varghese N."/>
            <person name="Submissions S."/>
        </authorList>
    </citation>
    <scope>NUCLEOTIDE SEQUENCE [LARGE SCALE GENOMIC DNA]</scope>
    <source>
        <strain evidence="6">DSM 45722</strain>
    </source>
</reference>
<dbReference type="Proteomes" id="UP000198981">
    <property type="component" value="Unassembled WGS sequence"/>
</dbReference>
<sequence>MIYRRRMAEVELGGRLVDGQSRCEHYRTELDVVAIRFACCTPFWACHLCHAACADHPAVVWPADDRGAHAVVCGVCRSTLSVTDYVDADGCPSCGAAFNPGCRLHHHLYFA</sequence>
<feature type="domain" description="CHY-type" evidence="4">
    <location>
        <begin position="16"/>
        <end position="96"/>
    </location>
</feature>
<evidence type="ECO:0000259" key="4">
    <source>
        <dbReference type="PROSITE" id="PS51266"/>
    </source>
</evidence>
<organism evidence="5 6">
    <name type="scientific">Klenkia marina</name>
    <dbReference type="NCBI Taxonomy" id="1960309"/>
    <lineage>
        <taxon>Bacteria</taxon>
        <taxon>Bacillati</taxon>
        <taxon>Actinomycetota</taxon>
        <taxon>Actinomycetes</taxon>
        <taxon>Geodermatophilales</taxon>
        <taxon>Geodermatophilaceae</taxon>
        <taxon>Klenkia</taxon>
    </lineage>
</organism>
<dbReference type="Pfam" id="PF05495">
    <property type="entry name" value="zf-CHY"/>
    <property type="match status" value="1"/>
</dbReference>
<keyword evidence="1" id="KW-0479">Metal-binding</keyword>
<evidence type="ECO:0000256" key="1">
    <source>
        <dbReference type="ARBA" id="ARBA00022723"/>
    </source>
</evidence>
<evidence type="ECO:0000256" key="3">
    <source>
        <dbReference type="ARBA" id="ARBA00022833"/>
    </source>
</evidence>
<keyword evidence="6" id="KW-1185">Reference proteome</keyword>
<keyword evidence="3" id="KW-0862">Zinc</keyword>